<proteinExistence type="predicted"/>
<feature type="region of interest" description="Disordered" evidence="1">
    <location>
        <begin position="82"/>
        <end position="103"/>
    </location>
</feature>
<accession>A0ABS8FJM2</accession>
<organism evidence="3 4">
    <name type="scientific">Faecalibacterium hominis</name>
    <name type="common">ex Afrizal et al. 2022</name>
    <dbReference type="NCBI Taxonomy" id="2881265"/>
    <lineage>
        <taxon>Bacteria</taxon>
        <taxon>Bacillati</taxon>
        <taxon>Bacillota</taxon>
        <taxon>Clostridia</taxon>
        <taxon>Eubacteriales</taxon>
        <taxon>Oscillospiraceae</taxon>
        <taxon>Faecalibacterium</taxon>
    </lineage>
</organism>
<dbReference type="Proteomes" id="UP001199236">
    <property type="component" value="Unassembled WGS sequence"/>
</dbReference>
<keyword evidence="2" id="KW-0732">Signal</keyword>
<evidence type="ECO:0000313" key="4">
    <source>
        <dbReference type="Proteomes" id="UP001199236"/>
    </source>
</evidence>
<dbReference type="RefSeq" id="WP_156076673.1">
    <property type="nucleotide sequence ID" value="NZ_JAJEQO010000011.1"/>
</dbReference>
<dbReference type="EMBL" id="JAJEQO010000011">
    <property type="protein sequence ID" value="MCC2213527.1"/>
    <property type="molecule type" value="Genomic_DNA"/>
</dbReference>
<name>A0ABS8FJM2_9FIRM</name>
<evidence type="ECO:0000313" key="3">
    <source>
        <dbReference type="EMBL" id="MCC2213527.1"/>
    </source>
</evidence>
<evidence type="ECO:0000256" key="1">
    <source>
        <dbReference type="SAM" id="MobiDB-lite"/>
    </source>
</evidence>
<protein>
    <submittedName>
        <fullName evidence="3">Uncharacterized protein</fullName>
    </submittedName>
</protein>
<reference evidence="3 4" key="1">
    <citation type="submission" date="2021-10" db="EMBL/GenBank/DDBJ databases">
        <title>Anaerobic single-cell dispensing facilitates the cultivation of human gut bacteria.</title>
        <authorList>
            <person name="Afrizal A."/>
        </authorList>
    </citation>
    <scope>NUCLEOTIDE SEQUENCE [LARGE SCALE GENOMIC DNA]</scope>
    <source>
        <strain evidence="3 4">CLA-AA-H223</strain>
    </source>
</reference>
<keyword evidence="4" id="KW-1185">Reference proteome</keyword>
<comment type="caution">
    <text evidence="3">The sequence shown here is derived from an EMBL/GenBank/DDBJ whole genome shotgun (WGS) entry which is preliminary data.</text>
</comment>
<feature type="signal peptide" evidence="2">
    <location>
        <begin position="1"/>
        <end position="24"/>
    </location>
</feature>
<gene>
    <name evidence="3" type="ORF">LKD34_08500</name>
</gene>
<evidence type="ECO:0000256" key="2">
    <source>
        <dbReference type="SAM" id="SignalP"/>
    </source>
</evidence>
<feature type="chain" id="PRO_5046392880" evidence="2">
    <location>
        <begin position="25"/>
        <end position="103"/>
    </location>
</feature>
<sequence length="103" mass="11652">MKKMLAGLLVVLTLVCAMPLGAFAAEPEDEGVQPLFFPECPKCGGVLNIERTWTEYTYYYTTIWVYVVCENGDYSSNEVMSQIPNQTTRKKNDNENESVTQID</sequence>